<dbReference type="InterPro" id="IPR051450">
    <property type="entry name" value="Gfo/Idh/MocA_Oxidoreductases"/>
</dbReference>
<dbReference type="InterPro" id="IPR004104">
    <property type="entry name" value="Gfo/Idh/MocA-like_OxRdtase_C"/>
</dbReference>
<dbReference type="Pfam" id="PF01408">
    <property type="entry name" value="GFO_IDH_MocA"/>
    <property type="match status" value="1"/>
</dbReference>
<dbReference type="SUPFAM" id="SSF55347">
    <property type="entry name" value="Glyceraldehyde-3-phosphate dehydrogenase-like, C-terminal domain"/>
    <property type="match status" value="1"/>
</dbReference>
<name>A0A399INR5_9CLOT</name>
<feature type="domain" description="Gfo/Idh/MocA-like oxidoreductase N-terminal" evidence="2">
    <location>
        <begin position="1"/>
        <end position="130"/>
    </location>
</feature>
<dbReference type="InterPro" id="IPR036291">
    <property type="entry name" value="NAD(P)-bd_dom_sf"/>
</dbReference>
<dbReference type="InterPro" id="IPR000683">
    <property type="entry name" value="Gfo/Idh/MocA-like_OxRdtase_N"/>
</dbReference>
<evidence type="ECO:0000313" key="5">
    <source>
        <dbReference type="Proteomes" id="UP000265930"/>
    </source>
</evidence>
<proteinExistence type="inferred from homology"/>
<dbReference type="PANTHER" id="PTHR43377">
    <property type="entry name" value="BILIVERDIN REDUCTASE A"/>
    <property type="match status" value="1"/>
</dbReference>
<evidence type="ECO:0000313" key="4">
    <source>
        <dbReference type="EMBL" id="RII33939.1"/>
    </source>
</evidence>
<dbReference type="EMBL" id="QXDJ01000003">
    <property type="protein sequence ID" value="RII33939.1"/>
    <property type="molecule type" value="Genomic_DNA"/>
</dbReference>
<evidence type="ECO:0000256" key="1">
    <source>
        <dbReference type="ARBA" id="ARBA00010928"/>
    </source>
</evidence>
<evidence type="ECO:0000259" key="2">
    <source>
        <dbReference type="Pfam" id="PF01408"/>
    </source>
</evidence>
<evidence type="ECO:0000259" key="3">
    <source>
        <dbReference type="Pfam" id="PF02894"/>
    </source>
</evidence>
<comment type="caution">
    <text evidence="4">The sequence shown here is derived from an EMBL/GenBank/DDBJ whole genome shotgun (WGS) entry which is preliminary data.</text>
</comment>
<gene>
    <name evidence="4" type="ORF">D2A34_12175</name>
</gene>
<dbReference type="SUPFAM" id="SSF51735">
    <property type="entry name" value="NAD(P)-binding Rossmann-fold domains"/>
    <property type="match status" value="1"/>
</dbReference>
<comment type="similarity">
    <text evidence="1">Belongs to the Gfo/Idh/MocA family.</text>
</comment>
<dbReference type="AlphaFoldDB" id="A0A399INR5"/>
<dbReference type="PANTHER" id="PTHR43377:SF1">
    <property type="entry name" value="BILIVERDIN REDUCTASE A"/>
    <property type="match status" value="1"/>
</dbReference>
<accession>A0A399INR5</accession>
<organism evidence="4 5">
    <name type="scientific">Clostridium chromiireducens</name>
    <dbReference type="NCBI Taxonomy" id="225345"/>
    <lineage>
        <taxon>Bacteria</taxon>
        <taxon>Bacillati</taxon>
        <taxon>Bacillota</taxon>
        <taxon>Clostridia</taxon>
        <taxon>Eubacteriales</taxon>
        <taxon>Clostridiaceae</taxon>
        <taxon>Clostridium</taxon>
    </lineage>
</organism>
<dbReference type="Gene3D" id="3.30.360.10">
    <property type="entry name" value="Dihydrodipicolinate Reductase, domain 2"/>
    <property type="match status" value="1"/>
</dbReference>
<protein>
    <submittedName>
        <fullName evidence="4">Gfo/Idh/MocA family oxidoreductase</fullName>
    </submittedName>
</protein>
<dbReference type="RefSeq" id="WP_119366784.1">
    <property type="nucleotide sequence ID" value="NZ_QXDJ01000003.1"/>
</dbReference>
<dbReference type="GO" id="GO:0000166">
    <property type="term" value="F:nucleotide binding"/>
    <property type="evidence" value="ECO:0007669"/>
    <property type="project" value="InterPro"/>
</dbReference>
<reference evidence="4 5" key="1">
    <citation type="submission" date="2018-08" db="EMBL/GenBank/DDBJ databases">
        <title>Genome of Clostridium chromiireducens C1, DSM12136.</title>
        <authorList>
            <person name="Xing M."/>
            <person name="Wei Y."/>
            <person name="Ang E.L."/>
            <person name="Zhao H."/>
            <person name="Zhang Y."/>
        </authorList>
    </citation>
    <scope>NUCLEOTIDE SEQUENCE [LARGE SCALE GENOMIC DNA]</scope>
    <source>
        <strain evidence="4 5">C1</strain>
    </source>
</reference>
<dbReference type="Proteomes" id="UP000265930">
    <property type="component" value="Unassembled WGS sequence"/>
</dbReference>
<sequence length="346" mass="40073">MKVLFVGLGGIGQRHLRNIKELLGDEIEVYAFRQRKYQFVLDNKLNIKKGLNLDKHYNIKNVNSLDEAFKNNIDIVFITNPTSMHMEILMKAAENKCSIFVEKPISHNLKNVDKLVTKLNEYKNITFVGFQNRFHPCIKESKKLLEKNVIGQIVCVNIEIGENVRGWHKYEDYRKMYASRKDLGGGVILSQIHELDYIIWFLGMPKCVYAIGGKLSNLEIDVEDVASILLNYELNNKNIPVHIHEDYIQIPPSRKCKIIGTKGKIEFDLLNSTLVYYDEDGNEMLNKVYEFERNDMFKEELKVFIDAVKDKKRTIIPIEEGIKSLKMAIAIKESINKGNIINMNEI</sequence>
<dbReference type="Gene3D" id="3.40.50.720">
    <property type="entry name" value="NAD(P)-binding Rossmann-like Domain"/>
    <property type="match status" value="1"/>
</dbReference>
<feature type="domain" description="Gfo/Idh/MocA-like oxidoreductase C-terminal" evidence="3">
    <location>
        <begin position="142"/>
        <end position="340"/>
    </location>
</feature>
<dbReference type="Pfam" id="PF02894">
    <property type="entry name" value="GFO_IDH_MocA_C"/>
    <property type="match status" value="1"/>
</dbReference>